<dbReference type="Proteomes" id="UP001054252">
    <property type="component" value="Unassembled WGS sequence"/>
</dbReference>
<comment type="caution">
    <text evidence="2">The sequence shown here is derived from an EMBL/GenBank/DDBJ whole genome shotgun (WGS) entry which is preliminary data.</text>
</comment>
<sequence>MTVEELSGSLEAYEEKLNRRKKELGEQVLQSNFLWVIKNKKEVQVKEDEVEVVDTVVVKDLEEEEEVPKTLIKAKMKILSSPL</sequence>
<name>A0AAV5M5F0_9ROSI</name>
<dbReference type="EMBL" id="BPVZ01000178">
    <property type="protein sequence ID" value="GKV44259.1"/>
    <property type="molecule type" value="Genomic_DNA"/>
</dbReference>
<evidence type="ECO:0000256" key="1">
    <source>
        <dbReference type="SAM" id="Coils"/>
    </source>
</evidence>
<accession>A0AAV5M5F0</accession>
<evidence type="ECO:0000313" key="2">
    <source>
        <dbReference type="EMBL" id="GKV44259.1"/>
    </source>
</evidence>
<keyword evidence="3" id="KW-1185">Reference proteome</keyword>
<feature type="coiled-coil region" evidence="1">
    <location>
        <begin position="3"/>
        <end position="30"/>
    </location>
</feature>
<dbReference type="AlphaFoldDB" id="A0AAV5M5F0"/>
<protein>
    <submittedName>
        <fullName evidence="2">Uncharacterized protein</fullName>
    </submittedName>
</protein>
<keyword evidence="1" id="KW-0175">Coiled coil</keyword>
<reference evidence="2 3" key="1">
    <citation type="journal article" date="2021" name="Commun. Biol.">
        <title>The genome of Shorea leprosula (Dipterocarpaceae) highlights the ecological relevance of drought in aseasonal tropical rainforests.</title>
        <authorList>
            <person name="Ng K.K.S."/>
            <person name="Kobayashi M.J."/>
            <person name="Fawcett J.A."/>
            <person name="Hatakeyama M."/>
            <person name="Paape T."/>
            <person name="Ng C.H."/>
            <person name="Ang C.C."/>
            <person name="Tnah L.H."/>
            <person name="Lee C.T."/>
            <person name="Nishiyama T."/>
            <person name="Sese J."/>
            <person name="O'Brien M.J."/>
            <person name="Copetti D."/>
            <person name="Mohd Noor M.I."/>
            <person name="Ong R.C."/>
            <person name="Putra M."/>
            <person name="Sireger I.Z."/>
            <person name="Indrioko S."/>
            <person name="Kosugi Y."/>
            <person name="Izuno A."/>
            <person name="Isagi Y."/>
            <person name="Lee S.L."/>
            <person name="Shimizu K.K."/>
        </authorList>
    </citation>
    <scope>NUCLEOTIDE SEQUENCE [LARGE SCALE GENOMIC DNA]</scope>
    <source>
        <strain evidence="2">214</strain>
    </source>
</reference>
<organism evidence="2 3">
    <name type="scientific">Rubroshorea leprosula</name>
    <dbReference type="NCBI Taxonomy" id="152421"/>
    <lineage>
        <taxon>Eukaryota</taxon>
        <taxon>Viridiplantae</taxon>
        <taxon>Streptophyta</taxon>
        <taxon>Embryophyta</taxon>
        <taxon>Tracheophyta</taxon>
        <taxon>Spermatophyta</taxon>
        <taxon>Magnoliopsida</taxon>
        <taxon>eudicotyledons</taxon>
        <taxon>Gunneridae</taxon>
        <taxon>Pentapetalae</taxon>
        <taxon>rosids</taxon>
        <taxon>malvids</taxon>
        <taxon>Malvales</taxon>
        <taxon>Dipterocarpaceae</taxon>
        <taxon>Rubroshorea</taxon>
    </lineage>
</organism>
<evidence type="ECO:0000313" key="3">
    <source>
        <dbReference type="Proteomes" id="UP001054252"/>
    </source>
</evidence>
<proteinExistence type="predicted"/>
<gene>
    <name evidence="2" type="ORF">SLEP1_g51456</name>
</gene>